<evidence type="ECO:0000313" key="2">
    <source>
        <dbReference type="Proteomes" id="UP000051936"/>
    </source>
</evidence>
<dbReference type="SUPFAM" id="SSF52980">
    <property type="entry name" value="Restriction endonuclease-like"/>
    <property type="match status" value="1"/>
</dbReference>
<dbReference type="Proteomes" id="UP000051936">
    <property type="component" value="Unassembled WGS sequence"/>
</dbReference>
<evidence type="ECO:0008006" key="3">
    <source>
        <dbReference type="Google" id="ProtNLM"/>
    </source>
</evidence>
<dbReference type="AlphaFoldDB" id="A0A0R3E018"/>
<dbReference type="STRING" id="989370.AOQ71_09225"/>
<sequence length="136" mass="15072">MSDANNEQLRPPPSWDKFEEICADLFSRIWKDNQLVRYGRAGQRQHGVDVYGKDDGADAAVQCKGKRDWPTTKLTIPEIDAEIQEAKKFEPPLTTYILATTADNDIYITDHVNAVSASVRAGCFAACKVSAPALSR</sequence>
<evidence type="ECO:0000313" key="1">
    <source>
        <dbReference type="EMBL" id="KRQ15555.1"/>
    </source>
</evidence>
<dbReference type="RefSeq" id="WP_057744769.1">
    <property type="nucleotide sequence ID" value="NZ_LJYG01000042.1"/>
</dbReference>
<name>A0A0R3E018_9BRAD</name>
<dbReference type="OrthoDB" id="7281435at2"/>
<protein>
    <recommendedName>
        <fullName evidence="3">Restriction endonuclease type IV Mrr domain-containing protein</fullName>
    </recommendedName>
</protein>
<keyword evidence="2" id="KW-1185">Reference proteome</keyword>
<gene>
    <name evidence="1" type="ORF">AOQ71_09225</name>
</gene>
<dbReference type="EMBL" id="LJYG01000042">
    <property type="protein sequence ID" value="KRQ15555.1"/>
    <property type="molecule type" value="Genomic_DNA"/>
</dbReference>
<comment type="caution">
    <text evidence="1">The sequence shown here is derived from an EMBL/GenBank/DDBJ whole genome shotgun (WGS) entry which is preliminary data.</text>
</comment>
<proteinExistence type="predicted"/>
<accession>A0A0R3E018</accession>
<organism evidence="1 2">
    <name type="scientific">Bradyrhizobium manausense</name>
    <dbReference type="NCBI Taxonomy" id="989370"/>
    <lineage>
        <taxon>Bacteria</taxon>
        <taxon>Pseudomonadati</taxon>
        <taxon>Pseudomonadota</taxon>
        <taxon>Alphaproteobacteria</taxon>
        <taxon>Hyphomicrobiales</taxon>
        <taxon>Nitrobacteraceae</taxon>
        <taxon>Bradyrhizobium</taxon>
    </lineage>
</organism>
<reference evidence="1 2" key="1">
    <citation type="submission" date="2015-09" db="EMBL/GenBank/DDBJ databases">
        <title>Draft Genome Sequence of Bradyrhizobium manausense Strain BR 3351T, a Novel Symbiotic Nitrogen-Fixing Alphaproteobacterium Isolated from Brazilian Amazon Rain Forest.</title>
        <authorList>
            <person name="De Araujo J.L."/>
            <person name="Zilli J.E."/>
        </authorList>
    </citation>
    <scope>NUCLEOTIDE SEQUENCE [LARGE SCALE GENOMIC DNA]</scope>
    <source>
        <strain evidence="1 2">BR3351</strain>
    </source>
</reference>
<dbReference type="InterPro" id="IPR011335">
    <property type="entry name" value="Restrct_endonuc-II-like"/>
</dbReference>